<protein>
    <submittedName>
        <fullName evidence="1">Uncharacterized protein</fullName>
    </submittedName>
</protein>
<dbReference type="AlphaFoldDB" id="A0A2A4IV50"/>
<organism evidence="1">
    <name type="scientific">Heliothis virescens</name>
    <name type="common">Tobacco budworm moth</name>
    <dbReference type="NCBI Taxonomy" id="7102"/>
    <lineage>
        <taxon>Eukaryota</taxon>
        <taxon>Metazoa</taxon>
        <taxon>Ecdysozoa</taxon>
        <taxon>Arthropoda</taxon>
        <taxon>Hexapoda</taxon>
        <taxon>Insecta</taxon>
        <taxon>Pterygota</taxon>
        <taxon>Neoptera</taxon>
        <taxon>Endopterygota</taxon>
        <taxon>Lepidoptera</taxon>
        <taxon>Glossata</taxon>
        <taxon>Ditrysia</taxon>
        <taxon>Noctuoidea</taxon>
        <taxon>Noctuidae</taxon>
        <taxon>Heliothinae</taxon>
        <taxon>Heliothis</taxon>
    </lineage>
</organism>
<gene>
    <name evidence="1" type="ORF">B5V51_13128</name>
</gene>
<sequence length="135" mass="15468">MGMVICVFHSGGTEPELRQKLAKSRKYWRHFSLALERKEYVNPSNPGAESWTWDNTVANSAMTKGADLRVGLPSFKTHRSSSSRMSTRPWPNGSQWLEPHLKWWQLKSPITNFGPGISLRIFLIVGKLSRRGWDI</sequence>
<name>A0A2A4IV50_HELVI</name>
<dbReference type="EMBL" id="NWSH01007282">
    <property type="protein sequence ID" value="PCG63020.1"/>
    <property type="molecule type" value="Genomic_DNA"/>
</dbReference>
<reference evidence="1" key="1">
    <citation type="submission" date="2017-09" db="EMBL/GenBank/DDBJ databases">
        <title>Contemporary evolution of a Lepidopteran species, Heliothis virescens, in response to modern agricultural practices.</title>
        <authorList>
            <person name="Fritz M.L."/>
            <person name="Deyonke A.M."/>
            <person name="Papanicolaou A."/>
            <person name="Micinski S."/>
            <person name="Westbrook J."/>
            <person name="Gould F."/>
        </authorList>
    </citation>
    <scope>NUCLEOTIDE SEQUENCE [LARGE SCALE GENOMIC DNA]</scope>
    <source>
        <strain evidence="1">HvINT-</strain>
        <tissue evidence="1">Whole body</tissue>
    </source>
</reference>
<comment type="caution">
    <text evidence="1">The sequence shown here is derived from an EMBL/GenBank/DDBJ whole genome shotgun (WGS) entry which is preliminary data.</text>
</comment>
<accession>A0A2A4IV50</accession>
<proteinExistence type="predicted"/>
<evidence type="ECO:0000313" key="1">
    <source>
        <dbReference type="EMBL" id="PCG63020.1"/>
    </source>
</evidence>